<organism evidence="1">
    <name type="scientific">marine sediment metagenome</name>
    <dbReference type="NCBI Taxonomy" id="412755"/>
    <lineage>
        <taxon>unclassified sequences</taxon>
        <taxon>metagenomes</taxon>
        <taxon>ecological metagenomes</taxon>
    </lineage>
</organism>
<comment type="caution">
    <text evidence="1">The sequence shown here is derived from an EMBL/GenBank/DDBJ whole genome shotgun (WGS) entry which is preliminary data.</text>
</comment>
<dbReference type="AlphaFoldDB" id="A0A0F9TBV4"/>
<gene>
    <name evidence="1" type="ORF">LCGC14_0411250</name>
</gene>
<dbReference type="EMBL" id="LAZR01000363">
    <property type="protein sequence ID" value="KKN72412.1"/>
    <property type="molecule type" value="Genomic_DNA"/>
</dbReference>
<name>A0A0F9TBV4_9ZZZZ</name>
<evidence type="ECO:0000313" key="1">
    <source>
        <dbReference type="EMBL" id="KKN72412.1"/>
    </source>
</evidence>
<proteinExistence type="predicted"/>
<accession>A0A0F9TBV4</accession>
<sequence>MEIQADKDGLTALSAILNKLLAHDKVTDEELVPLAIFKQSIKPIPEPDGKEVE</sequence>
<reference evidence="1" key="1">
    <citation type="journal article" date="2015" name="Nature">
        <title>Complex archaea that bridge the gap between prokaryotes and eukaryotes.</title>
        <authorList>
            <person name="Spang A."/>
            <person name="Saw J.H."/>
            <person name="Jorgensen S.L."/>
            <person name="Zaremba-Niedzwiedzka K."/>
            <person name="Martijn J."/>
            <person name="Lind A.E."/>
            <person name="van Eijk R."/>
            <person name="Schleper C."/>
            <person name="Guy L."/>
            <person name="Ettema T.J."/>
        </authorList>
    </citation>
    <scope>NUCLEOTIDE SEQUENCE</scope>
</reference>
<protein>
    <submittedName>
        <fullName evidence="1">Uncharacterized protein</fullName>
    </submittedName>
</protein>